<feature type="transmembrane region" description="Helical" evidence="1">
    <location>
        <begin position="135"/>
        <end position="153"/>
    </location>
</feature>
<evidence type="ECO:0000256" key="1">
    <source>
        <dbReference type="SAM" id="Phobius"/>
    </source>
</evidence>
<dbReference type="SUPFAM" id="SSF103642">
    <property type="entry name" value="Sec-C motif"/>
    <property type="match status" value="1"/>
</dbReference>
<dbReference type="RefSeq" id="WP_132777233.1">
    <property type="nucleotide sequence ID" value="NZ_SMBZ01000011.1"/>
</dbReference>
<dbReference type="Proteomes" id="UP000295197">
    <property type="component" value="Unassembled WGS sequence"/>
</dbReference>
<evidence type="ECO:0000313" key="2">
    <source>
        <dbReference type="EMBL" id="TCV17151.1"/>
    </source>
</evidence>
<dbReference type="EMBL" id="SMBZ01000011">
    <property type="protein sequence ID" value="TCV17151.1"/>
    <property type="molecule type" value="Genomic_DNA"/>
</dbReference>
<gene>
    <name evidence="2" type="ORF">EDC17_101170</name>
</gene>
<evidence type="ECO:0000313" key="3">
    <source>
        <dbReference type="Proteomes" id="UP000295197"/>
    </source>
</evidence>
<accession>A0A4R3W105</accession>
<sequence length="207" mass="23429">MERKGQVNESDFRRAIALCPNCTALFKTNVHIQYKNVRGLKFMAMPEIYGTIICPICKYPVESTKNSMYDFVEDTFKYLKSLGQPELIFLRDAIISFKESAKTENDQHELKDKVFKVAPKLFTFDSFIPKNSGEWAGWLSLVTTIVFGILGYLQNNQTTNTIVILNNVGNTEVVVPKVIPDTSRRVVGRNDSCPCGSSKKFKNCHGK</sequence>
<name>A0A4R3W105_9SPHI</name>
<dbReference type="OrthoDB" id="9786424at2"/>
<keyword evidence="1" id="KW-0472">Membrane</keyword>
<dbReference type="Pfam" id="PF02810">
    <property type="entry name" value="SEC-C"/>
    <property type="match status" value="1"/>
</dbReference>
<dbReference type="InterPro" id="IPR004027">
    <property type="entry name" value="SEC_C_motif"/>
</dbReference>
<dbReference type="AlphaFoldDB" id="A0A4R3W105"/>
<proteinExistence type="predicted"/>
<reference evidence="2 3" key="1">
    <citation type="submission" date="2019-03" db="EMBL/GenBank/DDBJ databases">
        <title>Genomic Encyclopedia of Type Strains, Phase IV (KMG-IV): sequencing the most valuable type-strain genomes for metagenomic binning, comparative biology and taxonomic classification.</title>
        <authorList>
            <person name="Goeker M."/>
        </authorList>
    </citation>
    <scope>NUCLEOTIDE SEQUENCE [LARGE SCALE GENOMIC DNA]</scope>
    <source>
        <strain evidence="2 3">DSM 22362</strain>
    </source>
</reference>
<protein>
    <submittedName>
        <fullName evidence="2">SEC-C motif-containing protein</fullName>
    </submittedName>
</protein>
<keyword evidence="3" id="KW-1185">Reference proteome</keyword>
<comment type="caution">
    <text evidence="2">The sequence shown here is derived from an EMBL/GenBank/DDBJ whole genome shotgun (WGS) entry which is preliminary data.</text>
</comment>
<organism evidence="2 3">
    <name type="scientific">Sphingobacterium alimentarium</name>
    <dbReference type="NCBI Taxonomy" id="797292"/>
    <lineage>
        <taxon>Bacteria</taxon>
        <taxon>Pseudomonadati</taxon>
        <taxon>Bacteroidota</taxon>
        <taxon>Sphingobacteriia</taxon>
        <taxon>Sphingobacteriales</taxon>
        <taxon>Sphingobacteriaceae</taxon>
        <taxon>Sphingobacterium</taxon>
    </lineage>
</organism>
<keyword evidence="1" id="KW-1133">Transmembrane helix</keyword>
<dbReference type="Gene3D" id="3.10.450.50">
    <property type="match status" value="1"/>
</dbReference>
<keyword evidence="1" id="KW-0812">Transmembrane</keyword>